<accession>A0ABN0VGH6</accession>
<reference evidence="1 2" key="1">
    <citation type="journal article" date="2019" name="Int. J. Syst. Evol. Microbiol.">
        <title>The Global Catalogue of Microorganisms (GCM) 10K type strain sequencing project: providing services to taxonomists for standard genome sequencing and annotation.</title>
        <authorList>
            <consortium name="The Broad Institute Genomics Platform"/>
            <consortium name="The Broad Institute Genome Sequencing Center for Infectious Disease"/>
            <person name="Wu L."/>
            <person name="Ma J."/>
        </authorList>
    </citation>
    <scope>NUCLEOTIDE SEQUENCE [LARGE SCALE GENOMIC DNA]</scope>
    <source>
        <strain evidence="1 2">JCM 4505</strain>
    </source>
</reference>
<proteinExistence type="predicted"/>
<sequence>MPGAGQGEVLTHLAGLTRVQRDRAADGAEPAVLVVVAEDQELWAGEAAGDGTDDRFGGVAS</sequence>
<evidence type="ECO:0000313" key="2">
    <source>
        <dbReference type="Proteomes" id="UP001501867"/>
    </source>
</evidence>
<gene>
    <name evidence="1" type="ORF">GCM10010302_42090</name>
</gene>
<dbReference type="EMBL" id="BAAABV010000021">
    <property type="protein sequence ID" value="GAA0299118.1"/>
    <property type="molecule type" value="Genomic_DNA"/>
</dbReference>
<organism evidence="1 2">
    <name type="scientific">Streptomyces polychromogenes</name>
    <dbReference type="NCBI Taxonomy" id="67342"/>
    <lineage>
        <taxon>Bacteria</taxon>
        <taxon>Bacillati</taxon>
        <taxon>Actinomycetota</taxon>
        <taxon>Actinomycetes</taxon>
        <taxon>Kitasatosporales</taxon>
        <taxon>Streptomycetaceae</taxon>
        <taxon>Streptomyces</taxon>
    </lineage>
</organism>
<keyword evidence="2" id="KW-1185">Reference proteome</keyword>
<comment type="caution">
    <text evidence="1">The sequence shown here is derived from an EMBL/GenBank/DDBJ whole genome shotgun (WGS) entry which is preliminary data.</text>
</comment>
<evidence type="ECO:0000313" key="1">
    <source>
        <dbReference type="EMBL" id="GAA0299118.1"/>
    </source>
</evidence>
<dbReference type="Proteomes" id="UP001501867">
    <property type="component" value="Unassembled WGS sequence"/>
</dbReference>
<protein>
    <submittedName>
        <fullName evidence="1">Uncharacterized protein</fullName>
    </submittedName>
</protein>
<name>A0ABN0VGH6_9ACTN</name>